<sequence>MIPRLIYRDTAIEIRAPEEADAPLLCRAVRDSQADIGRWESWCTPAYNVADSLRFLRDSEQKRSRGSEYNFNLFDLNSGGIIGAISLNRISYEYHMANIGYWTHSDHTGRGLAPLAVRAASQFAFERLALTRLEIVAMERNHRSCRVAEKVGATAEGLHRNRLYFHGKPCHAWVYSLIPGDITYPDAAVPPLQQRNATL</sequence>
<organism evidence="2 3">
    <name type="scientific">Chimaeribacter coloradensis</name>
    <dbReference type="NCBI Taxonomy" id="2060068"/>
    <lineage>
        <taxon>Bacteria</taxon>
        <taxon>Pseudomonadati</taxon>
        <taxon>Pseudomonadota</taxon>
        <taxon>Gammaproteobacteria</taxon>
        <taxon>Enterobacterales</taxon>
        <taxon>Yersiniaceae</taxon>
        <taxon>Chimaeribacter</taxon>
    </lineage>
</organism>
<name>A0A2N5DSV6_9GAMM</name>
<dbReference type="AlphaFoldDB" id="A0A2N5DSV6"/>
<dbReference type="InterPro" id="IPR000182">
    <property type="entry name" value="GNAT_dom"/>
</dbReference>
<dbReference type="PANTHER" id="PTHR43441:SF10">
    <property type="entry name" value="ACETYLTRANSFERASE"/>
    <property type="match status" value="1"/>
</dbReference>
<dbReference type="InterPro" id="IPR016181">
    <property type="entry name" value="Acyl_CoA_acyltransferase"/>
</dbReference>
<gene>
    <name evidence="2" type="ORF">CYR32_20965</name>
</gene>
<protein>
    <submittedName>
        <fullName evidence="2">N-acetyltransferase</fullName>
    </submittedName>
</protein>
<feature type="domain" description="N-acetyltransferase" evidence="1">
    <location>
        <begin position="12"/>
        <end position="171"/>
    </location>
</feature>
<dbReference type="RefSeq" id="WP_101827017.1">
    <property type="nucleotide sequence ID" value="NZ_PJZH01000053.1"/>
</dbReference>
<evidence type="ECO:0000259" key="1">
    <source>
        <dbReference type="PROSITE" id="PS51186"/>
    </source>
</evidence>
<dbReference type="GO" id="GO:0008999">
    <property type="term" value="F:protein-N-terminal-alanine acetyltransferase activity"/>
    <property type="evidence" value="ECO:0007669"/>
    <property type="project" value="TreeGrafter"/>
</dbReference>
<reference evidence="2 3" key="1">
    <citation type="submission" date="2017-12" db="EMBL/GenBank/DDBJ databases">
        <title>Characterization of six clinical isolates of Enterochimera gen. nov., a novel genus of the Yersiniaciae family and the three species Enterochimera arupensis sp. nov., Enterochimera coloradensis sp. nov, and Enterochimera californica sp. nov.</title>
        <authorList>
            <person name="Rossi A."/>
            <person name="Fisher M."/>
        </authorList>
    </citation>
    <scope>NUCLEOTIDE SEQUENCE [LARGE SCALE GENOMIC DNA]</scope>
    <source>
        <strain evidence="3">2016-Iso4</strain>
    </source>
</reference>
<proteinExistence type="predicted"/>
<dbReference type="Pfam" id="PF13302">
    <property type="entry name" value="Acetyltransf_3"/>
    <property type="match status" value="1"/>
</dbReference>
<dbReference type="EMBL" id="PJZH01000053">
    <property type="protein sequence ID" value="PLR29296.1"/>
    <property type="molecule type" value="Genomic_DNA"/>
</dbReference>
<dbReference type="OrthoDB" id="5292292at2"/>
<dbReference type="Proteomes" id="UP000234503">
    <property type="component" value="Unassembled WGS sequence"/>
</dbReference>
<evidence type="ECO:0000313" key="3">
    <source>
        <dbReference type="Proteomes" id="UP000234503"/>
    </source>
</evidence>
<dbReference type="SUPFAM" id="SSF55729">
    <property type="entry name" value="Acyl-CoA N-acyltransferases (Nat)"/>
    <property type="match status" value="1"/>
</dbReference>
<dbReference type="GO" id="GO:0005737">
    <property type="term" value="C:cytoplasm"/>
    <property type="evidence" value="ECO:0007669"/>
    <property type="project" value="TreeGrafter"/>
</dbReference>
<accession>A0A2N5DSV6</accession>
<dbReference type="InterPro" id="IPR051908">
    <property type="entry name" value="Ribosomal_N-acetyltransferase"/>
</dbReference>
<keyword evidence="3" id="KW-1185">Reference proteome</keyword>
<dbReference type="PANTHER" id="PTHR43441">
    <property type="entry name" value="RIBOSOMAL-PROTEIN-SERINE ACETYLTRANSFERASE"/>
    <property type="match status" value="1"/>
</dbReference>
<comment type="caution">
    <text evidence="2">The sequence shown here is derived from an EMBL/GenBank/DDBJ whole genome shotgun (WGS) entry which is preliminary data.</text>
</comment>
<dbReference type="GO" id="GO:1990189">
    <property type="term" value="F:protein N-terminal-serine acetyltransferase activity"/>
    <property type="evidence" value="ECO:0007669"/>
    <property type="project" value="TreeGrafter"/>
</dbReference>
<keyword evidence="2" id="KW-0808">Transferase</keyword>
<dbReference type="Gene3D" id="3.40.630.30">
    <property type="match status" value="1"/>
</dbReference>
<evidence type="ECO:0000313" key="2">
    <source>
        <dbReference type="EMBL" id="PLR29296.1"/>
    </source>
</evidence>
<dbReference type="PROSITE" id="PS51186">
    <property type="entry name" value="GNAT"/>
    <property type="match status" value="1"/>
</dbReference>